<dbReference type="Pfam" id="PF09792">
    <property type="entry name" value="But2"/>
    <property type="match status" value="1"/>
</dbReference>
<feature type="domain" description="Ubiquitin 3 binding protein But2 C-terminal" evidence="1">
    <location>
        <begin position="125"/>
        <end position="157"/>
    </location>
</feature>
<dbReference type="Pfam" id="PF22799">
    <property type="entry name" value="PIR1-like_C"/>
    <property type="match status" value="1"/>
</dbReference>
<dbReference type="Proteomes" id="UP000235672">
    <property type="component" value="Unassembled WGS sequence"/>
</dbReference>
<name>A0A2J6PQG2_9HELO</name>
<feature type="domain" description="Cell wall mannoprotein PIR1-like C-terminal" evidence="2">
    <location>
        <begin position="30"/>
        <end position="98"/>
    </location>
</feature>
<dbReference type="InterPro" id="IPR018620">
    <property type="entry name" value="Ubiquitin3-bd_protein_But2_C"/>
</dbReference>
<proteinExistence type="predicted"/>
<dbReference type="STRING" id="1745343.A0A2J6PQG2"/>
<organism evidence="3 4">
    <name type="scientific">Hyaloscypha hepaticicola</name>
    <dbReference type="NCBI Taxonomy" id="2082293"/>
    <lineage>
        <taxon>Eukaryota</taxon>
        <taxon>Fungi</taxon>
        <taxon>Dikarya</taxon>
        <taxon>Ascomycota</taxon>
        <taxon>Pezizomycotina</taxon>
        <taxon>Leotiomycetes</taxon>
        <taxon>Helotiales</taxon>
        <taxon>Hyaloscyphaceae</taxon>
        <taxon>Hyaloscypha</taxon>
    </lineage>
</organism>
<protein>
    <submittedName>
        <fullName evidence="3">Uncharacterized protein</fullName>
    </submittedName>
</protein>
<evidence type="ECO:0000259" key="2">
    <source>
        <dbReference type="Pfam" id="PF22799"/>
    </source>
</evidence>
<reference evidence="3 4" key="1">
    <citation type="submission" date="2016-05" db="EMBL/GenBank/DDBJ databases">
        <title>A degradative enzymes factory behind the ericoid mycorrhizal symbiosis.</title>
        <authorList>
            <consortium name="DOE Joint Genome Institute"/>
            <person name="Martino E."/>
            <person name="Morin E."/>
            <person name="Grelet G."/>
            <person name="Kuo A."/>
            <person name="Kohler A."/>
            <person name="Daghino S."/>
            <person name="Barry K."/>
            <person name="Choi C."/>
            <person name="Cichocki N."/>
            <person name="Clum A."/>
            <person name="Copeland A."/>
            <person name="Hainaut M."/>
            <person name="Haridas S."/>
            <person name="Labutti K."/>
            <person name="Lindquist E."/>
            <person name="Lipzen A."/>
            <person name="Khouja H.-R."/>
            <person name="Murat C."/>
            <person name="Ohm R."/>
            <person name="Olson A."/>
            <person name="Spatafora J."/>
            <person name="Veneault-Fourrey C."/>
            <person name="Henrissat B."/>
            <person name="Grigoriev I."/>
            <person name="Martin F."/>
            <person name="Perotto S."/>
        </authorList>
    </citation>
    <scope>NUCLEOTIDE SEQUENCE [LARGE SCALE GENOMIC DNA]</scope>
    <source>
        <strain evidence="3 4">UAMH 7357</strain>
    </source>
</reference>
<dbReference type="PANTHER" id="PTHR39613">
    <property type="entry name" value="ANCHORED CELL WALL PROTEIN, PUTATIVE (AFU_ORTHOLOGUE AFUA_4G08960)-RELATED"/>
    <property type="match status" value="1"/>
</dbReference>
<keyword evidence="4" id="KW-1185">Reference proteome</keyword>
<sequence>MPRAQLPGLDDGQNRVNGALAPAQFCIAGGAITDSNGRGSQVTQFQCDSGAAPVTGFSIGCDRTVAYNGATTSWECQTGDDGEANIYLTPGGTDCGEVSLIADGCFSGCSTPSPGCPTNLNGAYEYPHLIVPIDSSNPEKAVGTSYFGKVSSSISSIPSSSQEPFCWCLT</sequence>
<evidence type="ECO:0000313" key="3">
    <source>
        <dbReference type="EMBL" id="PMD16270.1"/>
    </source>
</evidence>
<gene>
    <name evidence="3" type="ORF">NA56DRAFT_753356</name>
</gene>
<dbReference type="AlphaFoldDB" id="A0A2J6PQG2"/>
<evidence type="ECO:0000259" key="1">
    <source>
        <dbReference type="Pfam" id="PF09792"/>
    </source>
</evidence>
<dbReference type="OrthoDB" id="4657524at2759"/>
<evidence type="ECO:0000313" key="4">
    <source>
        <dbReference type="Proteomes" id="UP000235672"/>
    </source>
</evidence>
<dbReference type="PANTHER" id="PTHR39613:SF1">
    <property type="entry name" value="ANCHORED CELL WALL PROTEIN, PUTATIVE (AFU_ORTHOLOGUE AFUA_4G08960)-RELATED"/>
    <property type="match status" value="1"/>
</dbReference>
<dbReference type="EMBL" id="KZ613507">
    <property type="protein sequence ID" value="PMD16270.1"/>
    <property type="molecule type" value="Genomic_DNA"/>
</dbReference>
<dbReference type="InterPro" id="IPR054508">
    <property type="entry name" value="PIR1-like_C"/>
</dbReference>
<accession>A0A2J6PQG2</accession>